<protein>
    <submittedName>
        <fullName evidence="1">Uncharacterized protein</fullName>
    </submittedName>
</protein>
<dbReference type="AlphaFoldDB" id="D6E9Y6"/>
<organism evidence="1 2">
    <name type="scientific">Gordonibacter pamelaeae 7-10-1-b</name>
    <dbReference type="NCBI Taxonomy" id="657308"/>
    <lineage>
        <taxon>Bacteria</taxon>
        <taxon>Bacillati</taxon>
        <taxon>Actinomycetota</taxon>
        <taxon>Coriobacteriia</taxon>
        <taxon>Eggerthellales</taxon>
        <taxon>Eggerthellaceae</taxon>
        <taxon>Gordonibacter</taxon>
    </lineage>
</organism>
<dbReference type="HOGENOM" id="CLU_215355_0_0_11"/>
<evidence type="ECO:0000313" key="2">
    <source>
        <dbReference type="Proteomes" id="UP000008805"/>
    </source>
</evidence>
<accession>D6E9Y6</accession>
<name>D6E9Y6_9ACTN</name>
<dbReference type="Proteomes" id="UP000008805">
    <property type="component" value="Chromosome"/>
</dbReference>
<reference evidence="1 2" key="1">
    <citation type="submission" date="2010-03" db="EMBL/GenBank/DDBJ databases">
        <title>The genome sequence of Gordonibacter pamelaeae 7-10-1-bT.</title>
        <authorList>
            <consortium name="metaHIT consortium -- http://www.metahit.eu/"/>
            <person name="Pajon A."/>
            <person name="Turner K."/>
            <person name="Parkhill J."/>
            <person name="Timmis K."/>
            <person name="Oxley A."/>
            <person name="Wurdemann D."/>
        </authorList>
    </citation>
    <scope>NUCLEOTIDE SEQUENCE [LARGE SCALE GENOMIC DNA]</scope>
    <source>
        <strain evidence="2">7-10-1-b</strain>
    </source>
</reference>
<dbReference type="EMBL" id="FP929047">
    <property type="protein sequence ID" value="CBL04533.1"/>
    <property type="molecule type" value="Genomic_DNA"/>
</dbReference>
<dbReference type="RefSeq" id="WP_015539877.1">
    <property type="nucleotide sequence ID" value="NC_021021.1"/>
</dbReference>
<gene>
    <name evidence="1" type="ORF">GPA_23030</name>
</gene>
<keyword evidence="2" id="KW-1185">Reference proteome</keyword>
<dbReference type="KEGG" id="gpa:GPA_23030"/>
<sequence>MTKIQLTIIAKAAAIRVARGEEVDAVLASYTKLTDEERAAIKEEIA</sequence>
<dbReference type="PATRIC" id="fig|657308.3.peg.1810"/>
<evidence type="ECO:0000313" key="1">
    <source>
        <dbReference type="EMBL" id="CBL04533.1"/>
    </source>
</evidence>
<proteinExistence type="predicted"/>
<reference evidence="1 2" key="2">
    <citation type="submission" date="2010-03" db="EMBL/GenBank/DDBJ databases">
        <authorList>
            <person name="Pajon A."/>
        </authorList>
    </citation>
    <scope>NUCLEOTIDE SEQUENCE [LARGE SCALE GENOMIC DNA]</scope>
    <source>
        <strain evidence="2">7-10-1-b</strain>
    </source>
</reference>